<dbReference type="STRING" id="1121307.CLCY_2c03560"/>
<dbReference type="NCBIfam" id="TIGR01725">
    <property type="entry name" value="phge_HK97_gp10"/>
    <property type="match status" value="1"/>
</dbReference>
<evidence type="ECO:0000313" key="2">
    <source>
        <dbReference type="Proteomes" id="UP000036756"/>
    </source>
</evidence>
<dbReference type="EMBL" id="LFVU01000027">
    <property type="protein sequence ID" value="KMT21594.1"/>
    <property type="molecule type" value="Genomic_DNA"/>
</dbReference>
<name>A0A0J8DBB1_CLOCY</name>
<dbReference type="PATRIC" id="fig|1121307.3.peg.1214"/>
<keyword evidence="2" id="KW-1185">Reference proteome</keyword>
<dbReference type="AlphaFoldDB" id="A0A0J8DBB1"/>
<accession>A0A0J8DBB1</accession>
<proteinExistence type="predicted"/>
<dbReference type="InterPro" id="IPR010064">
    <property type="entry name" value="HK97-gp10_tail"/>
</dbReference>
<dbReference type="OrthoDB" id="4457835at2"/>
<dbReference type="RefSeq" id="WP_048571018.1">
    <property type="nucleotide sequence ID" value="NZ_LFVU01000027.1"/>
</dbReference>
<sequence>MSNKEFNQSIDNATFKIIQEVSKNLRKACLLVEADAKKNCPVDMGYLRASMFSNVKIESNELIGFITNNSSYAPYVHNGTGIYAKDGTGRKTPWGYVVKSGKYKGYHFTVGQKPNPFLEKARDKNRDKILKLLGGK</sequence>
<organism evidence="1 2">
    <name type="scientific">Clostridium cylindrosporum DSM 605</name>
    <dbReference type="NCBI Taxonomy" id="1121307"/>
    <lineage>
        <taxon>Bacteria</taxon>
        <taxon>Bacillati</taxon>
        <taxon>Bacillota</taxon>
        <taxon>Clostridia</taxon>
        <taxon>Eubacteriales</taxon>
        <taxon>Clostridiaceae</taxon>
        <taxon>Clostridium</taxon>
    </lineage>
</organism>
<gene>
    <name evidence="1" type="ORF">CLCY_2c03560</name>
</gene>
<evidence type="ECO:0000313" key="1">
    <source>
        <dbReference type="EMBL" id="KMT21594.1"/>
    </source>
</evidence>
<comment type="caution">
    <text evidence="1">The sequence shown here is derived from an EMBL/GenBank/DDBJ whole genome shotgun (WGS) entry which is preliminary data.</text>
</comment>
<reference evidence="1 2" key="1">
    <citation type="submission" date="2015-06" db="EMBL/GenBank/DDBJ databases">
        <title>Draft genome sequence of the purine-degrading Clostridium cylindrosporum HC-1 (DSM 605).</title>
        <authorList>
            <person name="Poehlein A."/>
            <person name="Schiel-Bengelsdorf B."/>
            <person name="Bengelsdorf F."/>
            <person name="Daniel R."/>
            <person name="Duerre P."/>
        </authorList>
    </citation>
    <scope>NUCLEOTIDE SEQUENCE [LARGE SCALE GENOMIC DNA]</scope>
    <source>
        <strain evidence="1 2">DSM 605</strain>
    </source>
</reference>
<protein>
    <submittedName>
        <fullName evidence="1">Phage protein, HK97 gp10 family</fullName>
    </submittedName>
</protein>
<dbReference type="Proteomes" id="UP000036756">
    <property type="component" value="Unassembled WGS sequence"/>
</dbReference>